<keyword evidence="8" id="KW-1133">Transmembrane helix</keyword>
<evidence type="ECO:0000256" key="4">
    <source>
        <dbReference type="ARBA" id="ARBA00022741"/>
    </source>
</evidence>
<feature type="region of interest" description="Disordered" evidence="7">
    <location>
        <begin position="305"/>
        <end position="334"/>
    </location>
</feature>
<evidence type="ECO:0000313" key="11">
    <source>
        <dbReference type="Proteomes" id="UP000248985"/>
    </source>
</evidence>
<feature type="region of interest" description="Disordered" evidence="7">
    <location>
        <begin position="368"/>
        <end position="431"/>
    </location>
</feature>
<dbReference type="PANTHER" id="PTHR43289">
    <property type="entry name" value="MITOGEN-ACTIVATED PROTEIN KINASE KINASE KINASE 20-RELATED"/>
    <property type="match status" value="1"/>
</dbReference>
<dbReference type="EMBL" id="LS483396">
    <property type="protein sequence ID" value="SQG47259.1"/>
    <property type="molecule type" value="Genomic_DNA"/>
</dbReference>
<name>A0A7Z7KFK9_MICLC</name>
<dbReference type="Pfam" id="PF00069">
    <property type="entry name" value="Pkinase"/>
    <property type="match status" value="1"/>
</dbReference>
<sequence length="571" mass="56932">MRDWDEADGGAAGRVGGGPETEPGRSSEPGTAAPRTPGWEPVRLLGAGAQAEVWLVEDGRGVRSALKVPRAGAAADALAAEAQAGRVAHPHLLRVLGVVETDRGLGVLTEHRAAGTLQDMVQRVGPLSPGQAVTVLVPIAQALACLHREGVVHGDVSPANVLFGVDGSPALADLGVARVVGGASGAGATPGFAAPEALAAVEGAGAQPGASPAVGAPSDVHAWAALGWYALTGRAPGAAGHRAPLPVLVPEASPELALLLDAALSPDPAARPSAEEAAAAVYATARPEPVPLGEAAPAEVAHLLPTVLPGSGPTRRRRRRAGPGRRALAGRRGAAPRRGVLLAAGLATALAIGGGTVGLWWPASLGDATEGAPDPAGAVPAGTSVDAARPADGTPESGTPARVPDAGAPGEDAAGEDAAGEDAAGEDAAGEDAVDVGEALAAVGHARTAALIDPEPARLDAYAVPGGPAWENDRDLLRRLTDEGFAFSGLEVTVEQAGPARRAGDDALRVDAVLRTSAHTVLDRAGRVAAHREATAEEVVLVLRSGHGEGPEGRDGGAADRTWRVETVDPR</sequence>
<feature type="compositionally biased region" description="Acidic residues" evidence="7">
    <location>
        <begin position="413"/>
        <end position="431"/>
    </location>
</feature>
<dbReference type="GO" id="GO:0005524">
    <property type="term" value="F:ATP binding"/>
    <property type="evidence" value="ECO:0007669"/>
    <property type="project" value="UniProtKB-KW"/>
</dbReference>
<evidence type="ECO:0000259" key="9">
    <source>
        <dbReference type="PROSITE" id="PS50011"/>
    </source>
</evidence>
<dbReference type="AlphaFoldDB" id="A0A7Z7KFK9"/>
<keyword evidence="4" id="KW-0547">Nucleotide-binding</keyword>
<keyword evidence="5 10" id="KW-0418">Kinase</keyword>
<dbReference type="InterPro" id="IPR011009">
    <property type="entry name" value="Kinase-like_dom_sf"/>
</dbReference>
<feature type="region of interest" description="Disordered" evidence="7">
    <location>
        <begin position="545"/>
        <end position="571"/>
    </location>
</feature>
<evidence type="ECO:0000256" key="2">
    <source>
        <dbReference type="ARBA" id="ARBA00022527"/>
    </source>
</evidence>
<feature type="compositionally biased region" description="Low complexity" evidence="7">
    <location>
        <begin position="324"/>
        <end position="334"/>
    </location>
</feature>
<evidence type="ECO:0000256" key="7">
    <source>
        <dbReference type="SAM" id="MobiDB-lite"/>
    </source>
</evidence>
<dbReference type="InterPro" id="IPR008266">
    <property type="entry name" value="Tyr_kinase_AS"/>
</dbReference>
<keyword evidence="8" id="KW-0472">Membrane</keyword>
<gene>
    <name evidence="10" type="primary">pknK</name>
    <name evidence="10" type="ORF">NCTC2665_00012</name>
</gene>
<feature type="compositionally biased region" description="Gly residues" evidence="7">
    <location>
        <begin position="10"/>
        <end position="19"/>
    </location>
</feature>
<dbReference type="Proteomes" id="UP000248985">
    <property type="component" value="Chromosome 1"/>
</dbReference>
<feature type="transmembrane region" description="Helical" evidence="8">
    <location>
        <begin position="340"/>
        <end position="361"/>
    </location>
</feature>
<feature type="compositionally biased region" description="Basic residues" evidence="7">
    <location>
        <begin position="314"/>
        <end position="323"/>
    </location>
</feature>
<dbReference type="GO" id="GO:0004674">
    <property type="term" value="F:protein serine/threonine kinase activity"/>
    <property type="evidence" value="ECO:0007669"/>
    <property type="project" value="UniProtKB-KW"/>
</dbReference>
<dbReference type="PROSITE" id="PS50011">
    <property type="entry name" value="PROTEIN_KINASE_DOM"/>
    <property type="match status" value="1"/>
</dbReference>
<feature type="domain" description="Protein kinase" evidence="9">
    <location>
        <begin position="39"/>
        <end position="283"/>
    </location>
</feature>
<proteinExistence type="predicted"/>
<evidence type="ECO:0000256" key="3">
    <source>
        <dbReference type="ARBA" id="ARBA00022679"/>
    </source>
</evidence>
<feature type="region of interest" description="Disordered" evidence="7">
    <location>
        <begin position="1"/>
        <end position="39"/>
    </location>
</feature>
<dbReference type="RefSeq" id="WP_010078526.1">
    <property type="nucleotide sequence ID" value="NZ_CABC01000008.1"/>
</dbReference>
<reference evidence="10 11" key="1">
    <citation type="submission" date="2018-06" db="EMBL/GenBank/DDBJ databases">
        <authorList>
            <consortium name="Pathogen Informatics"/>
            <person name="Doyle S."/>
        </authorList>
    </citation>
    <scope>NUCLEOTIDE SEQUENCE [LARGE SCALE GENOMIC DNA]</scope>
    <source>
        <strain evidence="10 11">NCTC2665</strain>
    </source>
</reference>
<keyword evidence="8" id="KW-0812">Transmembrane</keyword>
<dbReference type="Gene3D" id="1.10.510.10">
    <property type="entry name" value="Transferase(Phosphotransferase) domain 1"/>
    <property type="match status" value="1"/>
</dbReference>
<accession>A0A7Z7KFK9</accession>
<dbReference type="PROSITE" id="PS00109">
    <property type="entry name" value="PROTEIN_KINASE_TYR"/>
    <property type="match status" value="1"/>
</dbReference>
<dbReference type="EC" id="2.7.11.1" evidence="1"/>
<dbReference type="InterPro" id="IPR000719">
    <property type="entry name" value="Prot_kinase_dom"/>
</dbReference>
<dbReference type="GeneID" id="93345522"/>
<evidence type="ECO:0000256" key="6">
    <source>
        <dbReference type="ARBA" id="ARBA00022840"/>
    </source>
</evidence>
<dbReference type="PANTHER" id="PTHR43289:SF6">
    <property type="entry name" value="SERINE_THREONINE-PROTEIN KINASE NEKL-3"/>
    <property type="match status" value="1"/>
</dbReference>
<feature type="compositionally biased region" description="Basic and acidic residues" evidence="7">
    <location>
        <begin position="546"/>
        <end position="571"/>
    </location>
</feature>
<keyword evidence="6" id="KW-0067">ATP-binding</keyword>
<evidence type="ECO:0000256" key="1">
    <source>
        <dbReference type="ARBA" id="ARBA00012513"/>
    </source>
</evidence>
<dbReference type="Gene3D" id="3.30.200.20">
    <property type="entry name" value="Phosphorylase Kinase, domain 1"/>
    <property type="match status" value="1"/>
</dbReference>
<evidence type="ECO:0000256" key="8">
    <source>
        <dbReference type="SAM" id="Phobius"/>
    </source>
</evidence>
<feature type="compositionally biased region" description="Low complexity" evidence="7">
    <location>
        <begin position="371"/>
        <end position="382"/>
    </location>
</feature>
<protein>
    <recommendedName>
        <fullName evidence="1">non-specific serine/threonine protein kinase</fullName>
        <ecNumber evidence="1">2.7.11.1</ecNumber>
    </recommendedName>
</protein>
<evidence type="ECO:0000256" key="5">
    <source>
        <dbReference type="ARBA" id="ARBA00022777"/>
    </source>
</evidence>
<keyword evidence="3 10" id="KW-0808">Transferase</keyword>
<dbReference type="SUPFAM" id="SSF56112">
    <property type="entry name" value="Protein kinase-like (PK-like)"/>
    <property type="match status" value="1"/>
</dbReference>
<evidence type="ECO:0000313" key="10">
    <source>
        <dbReference type="EMBL" id="SQG47259.1"/>
    </source>
</evidence>
<keyword evidence="2" id="KW-0723">Serine/threonine-protein kinase</keyword>
<organism evidence="10 11">
    <name type="scientific">Micrococcus luteus (strain ATCC 4698 / DSM 20030 / JCM 1464 / CCM 169 / CCUG 5858 / IAM 1056 / NBRC 3333 / NCIMB 9278 / NCTC 2665 / VKM Ac-2230)</name>
    <name type="common">Micrococcus lysodeikticus</name>
    <dbReference type="NCBI Taxonomy" id="465515"/>
    <lineage>
        <taxon>Bacteria</taxon>
        <taxon>Bacillati</taxon>
        <taxon>Actinomycetota</taxon>
        <taxon>Actinomycetes</taxon>
        <taxon>Micrococcales</taxon>
        <taxon>Micrococcaceae</taxon>
        <taxon>Micrococcus</taxon>
    </lineage>
</organism>